<evidence type="ECO:0000256" key="2">
    <source>
        <dbReference type="ARBA" id="ARBA00022448"/>
    </source>
</evidence>
<dbReference type="SUPFAM" id="SSF103473">
    <property type="entry name" value="MFS general substrate transporter"/>
    <property type="match status" value="1"/>
</dbReference>
<feature type="transmembrane region" description="Helical" evidence="7">
    <location>
        <begin position="163"/>
        <end position="183"/>
    </location>
</feature>
<dbReference type="Gene3D" id="1.20.1250.20">
    <property type="entry name" value="MFS general substrate transporter like domains"/>
    <property type="match status" value="1"/>
</dbReference>
<dbReference type="RefSeq" id="WP_206964504.1">
    <property type="nucleotide sequence ID" value="NZ_JAFLVX010000005.1"/>
</dbReference>
<name>A0ABS3HS99_9ENTE</name>
<dbReference type="Proteomes" id="UP000664857">
    <property type="component" value="Unassembled WGS sequence"/>
</dbReference>
<reference evidence="9 10" key="1">
    <citation type="submission" date="2021-03" db="EMBL/GenBank/DDBJ databases">
        <title>Enterococcal diversity collection.</title>
        <authorList>
            <person name="Gilmore M.S."/>
            <person name="Schwartzman J."/>
            <person name="Van Tyne D."/>
            <person name="Martin M."/>
            <person name="Earl A.M."/>
            <person name="Manson A.L."/>
            <person name="Straub T."/>
            <person name="Salamzade R."/>
            <person name="Saavedra J."/>
            <person name="Lebreton F."/>
            <person name="Prichula J."/>
            <person name="Schaufler K."/>
            <person name="Gaca A."/>
            <person name="Sgardioli B."/>
            <person name="Wagenaar J."/>
            <person name="Strong T."/>
        </authorList>
    </citation>
    <scope>NUCLEOTIDE SEQUENCE [LARGE SCALE GENOMIC DNA]</scope>
    <source>
        <strain evidence="9 10">DIV0080</strain>
    </source>
</reference>
<evidence type="ECO:0000256" key="1">
    <source>
        <dbReference type="ARBA" id="ARBA00004651"/>
    </source>
</evidence>
<evidence type="ECO:0000256" key="5">
    <source>
        <dbReference type="ARBA" id="ARBA00022989"/>
    </source>
</evidence>
<feature type="transmembrane region" description="Helical" evidence="7">
    <location>
        <begin position="299"/>
        <end position="319"/>
    </location>
</feature>
<feature type="transmembrane region" description="Helical" evidence="7">
    <location>
        <begin position="331"/>
        <end position="350"/>
    </location>
</feature>
<dbReference type="PROSITE" id="PS50850">
    <property type="entry name" value="MFS"/>
    <property type="match status" value="1"/>
</dbReference>
<dbReference type="InterPro" id="IPR050189">
    <property type="entry name" value="MFS_Efflux_Transporters"/>
</dbReference>
<dbReference type="InterPro" id="IPR011701">
    <property type="entry name" value="MFS"/>
</dbReference>
<accession>A0ABS3HS99</accession>
<keyword evidence="5 7" id="KW-1133">Transmembrane helix</keyword>
<dbReference type="PANTHER" id="PTHR43124">
    <property type="entry name" value="PURINE EFFLUX PUMP PBUE"/>
    <property type="match status" value="1"/>
</dbReference>
<gene>
    <name evidence="9" type="ORF">DOK76_01610</name>
</gene>
<dbReference type="EMBL" id="JAFLVX010000005">
    <property type="protein sequence ID" value="MBO0475746.1"/>
    <property type="molecule type" value="Genomic_DNA"/>
</dbReference>
<evidence type="ECO:0000256" key="7">
    <source>
        <dbReference type="SAM" id="Phobius"/>
    </source>
</evidence>
<feature type="transmembrane region" description="Helical" evidence="7">
    <location>
        <begin position="131"/>
        <end position="151"/>
    </location>
</feature>
<feature type="transmembrane region" description="Helical" evidence="7">
    <location>
        <begin position="249"/>
        <end position="268"/>
    </location>
</feature>
<keyword evidence="10" id="KW-1185">Reference proteome</keyword>
<organism evidence="9 10">
    <name type="scientific">Candidatus Vagococcus giribetii</name>
    <dbReference type="NCBI Taxonomy" id="2230876"/>
    <lineage>
        <taxon>Bacteria</taxon>
        <taxon>Bacillati</taxon>
        <taxon>Bacillota</taxon>
        <taxon>Bacilli</taxon>
        <taxon>Lactobacillales</taxon>
        <taxon>Enterococcaceae</taxon>
        <taxon>Vagococcus</taxon>
    </lineage>
</organism>
<proteinExistence type="predicted"/>
<feature type="transmembrane region" description="Helical" evidence="7">
    <location>
        <begin position="211"/>
        <end position="237"/>
    </location>
</feature>
<feature type="transmembrane region" description="Helical" evidence="7">
    <location>
        <begin position="362"/>
        <end position="381"/>
    </location>
</feature>
<feature type="domain" description="Major facilitator superfamily (MFS) profile" evidence="8">
    <location>
        <begin position="4"/>
        <end position="389"/>
    </location>
</feature>
<feature type="transmembrane region" description="Helical" evidence="7">
    <location>
        <begin position="76"/>
        <end position="100"/>
    </location>
</feature>
<feature type="transmembrane region" description="Helical" evidence="7">
    <location>
        <begin position="275"/>
        <end position="293"/>
    </location>
</feature>
<evidence type="ECO:0000256" key="6">
    <source>
        <dbReference type="ARBA" id="ARBA00023136"/>
    </source>
</evidence>
<evidence type="ECO:0000256" key="3">
    <source>
        <dbReference type="ARBA" id="ARBA00022475"/>
    </source>
</evidence>
<keyword evidence="4 7" id="KW-0812">Transmembrane</keyword>
<evidence type="ECO:0000256" key="4">
    <source>
        <dbReference type="ARBA" id="ARBA00022692"/>
    </source>
</evidence>
<dbReference type="Pfam" id="PF07690">
    <property type="entry name" value="MFS_1"/>
    <property type="match status" value="1"/>
</dbReference>
<feature type="transmembrane region" description="Helical" evidence="7">
    <location>
        <begin position="44"/>
        <end position="64"/>
    </location>
</feature>
<keyword evidence="3" id="KW-1003">Cell membrane</keyword>
<sequence length="389" mass="42664">MKNKSWIVTLCAVFSGVSLAVVQNKVSPIMNILMETLNIPMNTAGLLSSIFAMVGILLAIPASSLISKIGVKKSGVLALCMTMVGTLIGVFTTNVTILIVSRLIEGTGVGIIAVLTPSLITMWFPSEKRGLPMGIWGSWMMIAQTIVFLLSGFLSEKWGWQSLWWLGLAFCLLSLVLFVLFVTEPEPEHNYMSKSDEKISTMQAIKSKSSLTLAVGALIFTFCSFSFVSWITLFWSNGTGWEIAYTQKMISLLYFIEIFYAVGIGYVLNKVKNRVNLAIFGYILYGIVGFLCFHTSSPALVMTLIFIYPLFDAMIPSVYWTVAPQTALKPAYAAIAIGTLNIGLNLGTLLSAPISGWFVENFGWVSIGYIFIVLGVIGSLITSRVKFNF</sequence>
<evidence type="ECO:0000313" key="10">
    <source>
        <dbReference type="Proteomes" id="UP000664857"/>
    </source>
</evidence>
<dbReference type="PANTHER" id="PTHR43124:SF3">
    <property type="entry name" value="CHLORAMPHENICOL EFFLUX PUMP RV0191"/>
    <property type="match status" value="1"/>
</dbReference>
<keyword evidence="6 7" id="KW-0472">Membrane</keyword>
<dbReference type="InterPro" id="IPR036259">
    <property type="entry name" value="MFS_trans_sf"/>
</dbReference>
<evidence type="ECO:0000259" key="8">
    <source>
        <dbReference type="PROSITE" id="PS50850"/>
    </source>
</evidence>
<feature type="transmembrane region" description="Helical" evidence="7">
    <location>
        <begin position="106"/>
        <end position="124"/>
    </location>
</feature>
<comment type="caution">
    <text evidence="9">The sequence shown here is derived from an EMBL/GenBank/DDBJ whole genome shotgun (WGS) entry which is preliminary data.</text>
</comment>
<comment type="subcellular location">
    <subcellularLocation>
        <location evidence="1">Cell membrane</location>
        <topology evidence="1">Multi-pass membrane protein</topology>
    </subcellularLocation>
</comment>
<evidence type="ECO:0000313" key="9">
    <source>
        <dbReference type="EMBL" id="MBO0475746.1"/>
    </source>
</evidence>
<protein>
    <submittedName>
        <fullName evidence="9">MFS transporter</fullName>
    </submittedName>
</protein>
<dbReference type="InterPro" id="IPR020846">
    <property type="entry name" value="MFS_dom"/>
</dbReference>
<keyword evidence="2" id="KW-0813">Transport</keyword>